<accession>A0ABP9SEI1</accession>
<dbReference type="Gene3D" id="3.90.10.10">
    <property type="entry name" value="Cytochrome C3"/>
    <property type="match status" value="1"/>
</dbReference>
<evidence type="ECO:0000256" key="1">
    <source>
        <dbReference type="ARBA" id="ARBA00022729"/>
    </source>
</evidence>
<evidence type="ECO:0000259" key="2">
    <source>
        <dbReference type="Pfam" id="PF22111"/>
    </source>
</evidence>
<dbReference type="PANTHER" id="PTHR35038:SF6">
    <property type="entry name" value="SURFACE LOCALIZED DECAHEME CYTOCHROME C LIPOPROTEIN"/>
    <property type="match status" value="1"/>
</dbReference>
<dbReference type="EMBL" id="BAABLF010000030">
    <property type="protein sequence ID" value="GAA5194911.1"/>
    <property type="molecule type" value="Genomic_DNA"/>
</dbReference>
<feature type="domain" description="Outer membrane cytochrome MtrC/MtrF-like" evidence="3">
    <location>
        <begin position="481"/>
        <end position="640"/>
    </location>
</feature>
<name>A0ABP9SEI1_9GAMM</name>
<dbReference type="PROSITE" id="PS51257">
    <property type="entry name" value="PROKAR_LIPOPROTEIN"/>
    <property type="match status" value="1"/>
</dbReference>
<comment type="caution">
    <text evidence="4">The sequence shown here is derived from an EMBL/GenBank/DDBJ whole genome shotgun (WGS) entry which is preliminary data.</text>
</comment>
<organism evidence="4 5">
    <name type="scientific">Ferrimonas gelatinilytica</name>
    <dbReference type="NCBI Taxonomy" id="1255257"/>
    <lineage>
        <taxon>Bacteria</taxon>
        <taxon>Pseudomonadati</taxon>
        <taxon>Pseudomonadota</taxon>
        <taxon>Gammaproteobacteria</taxon>
        <taxon>Alteromonadales</taxon>
        <taxon>Ferrimonadaceae</taxon>
        <taxon>Ferrimonas</taxon>
    </lineage>
</organism>
<dbReference type="Gene3D" id="1.10.720.180">
    <property type="match status" value="1"/>
</dbReference>
<feature type="domain" description="Outer membrane cytochrome MtrC/MtrF-like" evidence="3">
    <location>
        <begin position="178"/>
        <end position="315"/>
    </location>
</feature>
<dbReference type="PANTHER" id="PTHR35038">
    <property type="entry name" value="DISSIMILATORY SULFITE REDUCTASE SIRA"/>
    <property type="match status" value="1"/>
</dbReference>
<dbReference type="InterPro" id="IPR051829">
    <property type="entry name" value="Multiheme_Cytochr_ET"/>
</dbReference>
<proteinExistence type="predicted"/>
<gene>
    <name evidence="4" type="primary">mtrC</name>
    <name evidence="4" type="ORF">GCM10025772_28970</name>
</gene>
<evidence type="ECO:0000313" key="4">
    <source>
        <dbReference type="EMBL" id="GAA5194911.1"/>
    </source>
</evidence>
<dbReference type="Proteomes" id="UP001501600">
    <property type="component" value="Unassembled WGS sequence"/>
</dbReference>
<sequence length="658" mass="69846">MMTNQKQLWRLSAIAAVLATGLAGCDDGNDGKPGEPGRPGGEPAEVINTLNLDVVDVANHGANTTITVLATNENDESVVGLQGFTARRTQLHPVGERGVGERAGWESLNKSQNEIVDEKNGYYQITFENRDNVNDALTQKVGLIVDPGTLIDGKTTVPYTEAFATFAADGSEARYSHNTVDGEACVACHSDDVAVYHKTNRGDGSDRFDRGNDYQTCTMCHDDAGTQSRDLTLIVHDKHVMSGFDPAFKDCSTCHVDLEGFGEWGNWMNVPTVESCAVCHNDGIDDSSGRRFPIPTAHMKQQGDNSQCASCHTAEGTGVVIGTYDAHMKDFDAISMIIDDVTFSAESTINEDNSVTVAVSFANKGNAIDAGEIANSIDMAEFVSNIGPNFPQLGYYGKDSAALTGDAIPAAIVDGKLTHTTKVLPFGEGDAATAFTLVGMRVCGNMGELVACSDDADKVALKAFTAFVATEGNEIAQRHSTLDNANCLGCHTDSFQLHNGSHHTGFVLNDNVKVGDCASCHTPEGTYAPTTKGAIEMKLHVRHGGEGIISDCAQCHTGFELDSFKVKGALNTGAGDTGALYSTPRAATCIACHSELDKDIGGITLEDHMVDWAGAVINGDRVEADAAAQTESCFYCHAPTLEDHTVTFNKGAAQAMQF</sequence>
<keyword evidence="1" id="KW-0732">Signal</keyword>
<dbReference type="Pfam" id="PF22113">
    <property type="entry name" value="Mtrc-MtrF_II-IV_dom"/>
    <property type="match status" value="2"/>
</dbReference>
<dbReference type="InterPro" id="IPR054337">
    <property type="entry name" value="Mtrc-MtrF-like_dom_II/IV"/>
</dbReference>
<keyword evidence="5" id="KW-1185">Reference proteome</keyword>
<reference evidence="5" key="1">
    <citation type="journal article" date="2019" name="Int. J. Syst. Evol. Microbiol.">
        <title>The Global Catalogue of Microorganisms (GCM) 10K type strain sequencing project: providing services to taxonomists for standard genome sequencing and annotation.</title>
        <authorList>
            <consortium name="The Broad Institute Genomics Platform"/>
            <consortium name="The Broad Institute Genome Sequencing Center for Infectious Disease"/>
            <person name="Wu L."/>
            <person name="Ma J."/>
        </authorList>
    </citation>
    <scope>NUCLEOTIDE SEQUENCE [LARGE SCALE GENOMIC DNA]</scope>
    <source>
        <strain evidence="5">JCM 18720</strain>
    </source>
</reference>
<dbReference type="SUPFAM" id="SSF48695">
    <property type="entry name" value="Multiheme cytochromes"/>
    <property type="match status" value="1"/>
</dbReference>
<evidence type="ECO:0000313" key="5">
    <source>
        <dbReference type="Proteomes" id="UP001501600"/>
    </source>
</evidence>
<protein>
    <submittedName>
        <fullName evidence="4">Decaheme c-type cytochrome MtrC</fullName>
    </submittedName>
</protein>
<dbReference type="InterPro" id="IPR054334">
    <property type="entry name" value="MtrC-MtrF_dom_I"/>
</dbReference>
<feature type="domain" description="Decaheme cytochrome c component MtrC/MtrF" evidence="2">
    <location>
        <begin position="64"/>
        <end position="169"/>
    </location>
</feature>
<dbReference type="Pfam" id="PF22111">
    <property type="entry name" value="MtrC-MtrF_N"/>
    <property type="match status" value="1"/>
</dbReference>
<dbReference type="CDD" id="cd08168">
    <property type="entry name" value="Cytochrom_C3"/>
    <property type="match status" value="1"/>
</dbReference>
<dbReference type="InterPro" id="IPR036280">
    <property type="entry name" value="Multihaem_cyt_sf"/>
</dbReference>
<evidence type="ECO:0000259" key="3">
    <source>
        <dbReference type="Pfam" id="PF22113"/>
    </source>
</evidence>